<proteinExistence type="predicted"/>
<evidence type="ECO:0000259" key="1">
    <source>
        <dbReference type="PROSITE" id="PS50011"/>
    </source>
</evidence>
<dbReference type="SUPFAM" id="SSF56112">
    <property type="entry name" value="Protein kinase-like (PK-like)"/>
    <property type="match status" value="1"/>
</dbReference>
<evidence type="ECO:0000313" key="3">
    <source>
        <dbReference type="Proteomes" id="UP001642482"/>
    </source>
</evidence>
<dbReference type="Proteomes" id="UP001642482">
    <property type="component" value="Unassembled WGS sequence"/>
</dbReference>
<dbReference type="EMBL" id="CAWUHD010000060">
    <property type="protein sequence ID" value="CAK7225464.1"/>
    <property type="molecule type" value="Genomic_DNA"/>
</dbReference>
<keyword evidence="3" id="KW-1185">Reference proteome</keyword>
<reference evidence="2 3" key="1">
    <citation type="submission" date="2024-01" db="EMBL/GenBank/DDBJ databases">
        <authorList>
            <person name="Allen C."/>
            <person name="Tagirdzhanova G."/>
        </authorList>
    </citation>
    <scope>NUCLEOTIDE SEQUENCE [LARGE SCALE GENOMIC DNA]</scope>
</reference>
<sequence length="373" mass="40813">MAEKSITNERPAGVVVDTITCDESEERELEISALALVELLPCKTRVRKRVLPCVPIDDRRTIMIEAMRTEIAIYNHLPKGHPRFLEMLASYDTGVDVGIELPFLPIRSLRTYLERHHVDIGADGSPVIPSRLRARWVIELTDGIDFLHKNGVIHCDIKPHNVLLDDTLGVRIIDLAGSRLGDLPSLCCETVRFYMPRPRDNPQGTVSTDLFALGISFFEIVTGAQPFGDVGDPREIVLRYKRGEFASLVAVTASPSDVLPPKFITKYKSTNPDEVAGRRAPANTSVAARALAPADASGREVLFASVMRRCWHGQFASAADVLVALAEETRTTLSVGDVAYIEGASGLSLQAATVSQRLPRTPRPDVVNEGQAG</sequence>
<dbReference type="PROSITE" id="PS50011">
    <property type="entry name" value="PROTEIN_KINASE_DOM"/>
    <property type="match status" value="1"/>
</dbReference>
<accession>A0ABP0C2D2</accession>
<dbReference type="PANTHER" id="PTHR44329:SF6">
    <property type="entry name" value="RECEPTOR-INTERACTING SERINE_THREONINE-PROTEIN KINASE 1"/>
    <property type="match status" value="1"/>
</dbReference>
<dbReference type="InterPro" id="IPR008271">
    <property type="entry name" value="Ser/Thr_kinase_AS"/>
</dbReference>
<dbReference type="InterPro" id="IPR011009">
    <property type="entry name" value="Kinase-like_dom_sf"/>
</dbReference>
<dbReference type="PROSITE" id="PS00108">
    <property type="entry name" value="PROTEIN_KINASE_ST"/>
    <property type="match status" value="1"/>
</dbReference>
<evidence type="ECO:0000313" key="2">
    <source>
        <dbReference type="EMBL" id="CAK7225464.1"/>
    </source>
</evidence>
<organism evidence="2 3">
    <name type="scientific">Sporothrix eucalyptigena</name>
    <dbReference type="NCBI Taxonomy" id="1812306"/>
    <lineage>
        <taxon>Eukaryota</taxon>
        <taxon>Fungi</taxon>
        <taxon>Dikarya</taxon>
        <taxon>Ascomycota</taxon>
        <taxon>Pezizomycotina</taxon>
        <taxon>Sordariomycetes</taxon>
        <taxon>Sordariomycetidae</taxon>
        <taxon>Ophiostomatales</taxon>
        <taxon>Ophiostomataceae</taxon>
        <taxon>Sporothrix</taxon>
    </lineage>
</organism>
<dbReference type="CDD" id="cd00180">
    <property type="entry name" value="PKc"/>
    <property type="match status" value="1"/>
</dbReference>
<gene>
    <name evidence="2" type="ORF">SEUCBS140593_005911</name>
</gene>
<dbReference type="Pfam" id="PF00069">
    <property type="entry name" value="Pkinase"/>
    <property type="match status" value="1"/>
</dbReference>
<name>A0ABP0C2D2_9PEZI</name>
<dbReference type="PANTHER" id="PTHR44329">
    <property type="entry name" value="SERINE/THREONINE-PROTEIN KINASE TNNI3K-RELATED"/>
    <property type="match status" value="1"/>
</dbReference>
<feature type="domain" description="Protein kinase" evidence="1">
    <location>
        <begin position="1"/>
        <end position="315"/>
    </location>
</feature>
<comment type="caution">
    <text evidence="2">The sequence shown here is derived from an EMBL/GenBank/DDBJ whole genome shotgun (WGS) entry which is preliminary data.</text>
</comment>
<dbReference type="Gene3D" id="1.10.510.10">
    <property type="entry name" value="Transferase(Phosphotransferase) domain 1"/>
    <property type="match status" value="1"/>
</dbReference>
<dbReference type="SMART" id="SM00220">
    <property type="entry name" value="S_TKc"/>
    <property type="match status" value="1"/>
</dbReference>
<dbReference type="InterPro" id="IPR051681">
    <property type="entry name" value="Ser/Thr_Kinases-Pseudokinases"/>
</dbReference>
<dbReference type="InterPro" id="IPR000719">
    <property type="entry name" value="Prot_kinase_dom"/>
</dbReference>
<protein>
    <recommendedName>
        <fullName evidence="1">Protein kinase domain-containing protein</fullName>
    </recommendedName>
</protein>